<name>A0ABD3NC64_9STRA</name>
<comment type="caution">
    <text evidence="3">The sequence shown here is derived from an EMBL/GenBank/DDBJ whole genome shotgun (WGS) entry which is preliminary data.</text>
</comment>
<dbReference type="Proteomes" id="UP001530400">
    <property type="component" value="Unassembled WGS sequence"/>
</dbReference>
<keyword evidence="4" id="KW-1185">Reference proteome</keyword>
<organism evidence="3 4">
    <name type="scientific">Cyclotella atomus</name>
    <dbReference type="NCBI Taxonomy" id="382360"/>
    <lineage>
        <taxon>Eukaryota</taxon>
        <taxon>Sar</taxon>
        <taxon>Stramenopiles</taxon>
        <taxon>Ochrophyta</taxon>
        <taxon>Bacillariophyta</taxon>
        <taxon>Coscinodiscophyceae</taxon>
        <taxon>Thalassiosirophycidae</taxon>
        <taxon>Stephanodiscales</taxon>
        <taxon>Stephanodiscaceae</taxon>
        <taxon>Cyclotella</taxon>
    </lineage>
</organism>
<proteinExistence type="predicted"/>
<gene>
    <name evidence="3" type="ORF">ACHAWO_006326</name>
</gene>
<dbReference type="AlphaFoldDB" id="A0ABD3NC64"/>
<feature type="region of interest" description="Disordered" evidence="1">
    <location>
        <begin position="413"/>
        <end position="449"/>
    </location>
</feature>
<evidence type="ECO:0000313" key="4">
    <source>
        <dbReference type="Proteomes" id="UP001530400"/>
    </source>
</evidence>
<sequence length="577" mass="63390">MPRAKGGSIPPPIVYVHPGHGGLISVLNDNDVLSGRGGRINNHPGNIAFRTIVEDYKHEYLDPRTRKLEKAHVAARLVAQVRAMNPPGRFLKEDSDNPGMYLEIGDQKAWKKAGQALREDAPEIRKEIDGDNQDQFAPLPVHPYLPMQAQMPPLPSVSYSPNSAPSRGMDPPEAEGVSGYRQPPLPYYDSRTTAPHSGRGSPHYHTQQPYPGRGYYPQHPHHYAPQPYMHQQYPQGQYPQAPYGTHQPPQRQPQFTGGPRNRFGAPISSSDRRGDFPSLAMSCATDFTMSDVSEFTPVSVTPRHERVIPPPVVPVAQATSLNYMKETTQPLEIAAVRQSSSDKSSLAVSELSVSGLKTSVMNIEPVSPQEAEPARNESNFSMSLGISRNYSFPDLFLSTGDLGFDEEHLAAANEKNDSDPSNGSAKHKKNTSGRLFRQPSAQRQSSLGSNSSIFSIDSLKMGRGSHTVRGRNNTDISGLQDAMSLMSMDHQSIRSEASWLEAAKSMQSISSDMNPWGSHEGNSLRMNERDDGSLRSLSDMSNDLNALDLAELPLLPPIHHVESGLEDSVGFIQRPDP</sequence>
<evidence type="ECO:0000256" key="1">
    <source>
        <dbReference type="SAM" id="MobiDB-lite"/>
    </source>
</evidence>
<dbReference type="Pfam" id="PF20710">
    <property type="entry name" value="DUF6824"/>
    <property type="match status" value="1"/>
</dbReference>
<dbReference type="EMBL" id="JALLPJ020001243">
    <property type="protein sequence ID" value="KAL3773204.1"/>
    <property type="molecule type" value="Genomic_DNA"/>
</dbReference>
<feature type="compositionally biased region" description="Low complexity" evidence="1">
    <location>
        <begin position="214"/>
        <end position="243"/>
    </location>
</feature>
<protein>
    <recommendedName>
        <fullName evidence="2">DUF6824 domain-containing protein</fullName>
    </recommendedName>
</protein>
<evidence type="ECO:0000313" key="3">
    <source>
        <dbReference type="EMBL" id="KAL3773204.1"/>
    </source>
</evidence>
<dbReference type="InterPro" id="IPR049227">
    <property type="entry name" value="DUF6824"/>
</dbReference>
<reference evidence="3 4" key="1">
    <citation type="submission" date="2024-10" db="EMBL/GenBank/DDBJ databases">
        <title>Updated reference genomes for cyclostephanoid diatoms.</title>
        <authorList>
            <person name="Roberts W.R."/>
            <person name="Alverson A.J."/>
        </authorList>
    </citation>
    <scope>NUCLEOTIDE SEQUENCE [LARGE SCALE GENOMIC DNA]</scope>
    <source>
        <strain evidence="3 4">AJA010-31</strain>
    </source>
</reference>
<evidence type="ECO:0000259" key="2">
    <source>
        <dbReference type="Pfam" id="PF20710"/>
    </source>
</evidence>
<accession>A0ABD3NC64</accession>
<feature type="region of interest" description="Disordered" evidence="1">
    <location>
        <begin position="510"/>
        <end position="537"/>
    </location>
</feature>
<feature type="region of interest" description="Disordered" evidence="1">
    <location>
        <begin position="128"/>
        <end position="277"/>
    </location>
</feature>
<feature type="domain" description="DUF6824" evidence="2">
    <location>
        <begin position="31"/>
        <end position="119"/>
    </location>
</feature>